<dbReference type="FunFam" id="3.40.50.620:FF:000098">
    <property type="entry name" value="Valine--tRNA ligase"/>
    <property type="match status" value="1"/>
</dbReference>
<dbReference type="Pfam" id="PF00133">
    <property type="entry name" value="tRNA-synt_1"/>
    <property type="match status" value="1"/>
</dbReference>
<dbReference type="NCBIfam" id="TIGR00422">
    <property type="entry name" value="valS"/>
    <property type="match status" value="1"/>
</dbReference>
<dbReference type="Pfam" id="PF10458">
    <property type="entry name" value="Val_tRNA-synt_C"/>
    <property type="match status" value="1"/>
</dbReference>
<dbReference type="EMBL" id="UINC01005837">
    <property type="protein sequence ID" value="SVA23850.1"/>
    <property type="molecule type" value="Genomic_DNA"/>
</dbReference>
<protein>
    <recommendedName>
        <fullName evidence="3">valine--tRNA ligase</fullName>
        <ecNumber evidence="3">6.1.1.9</ecNumber>
    </recommendedName>
    <alternativeName>
        <fullName evidence="11">Valyl-tRNA synthetase</fullName>
    </alternativeName>
</protein>
<dbReference type="InterPro" id="IPR001412">
    <property type="entry name" value="aa-tRNA-synth_I_CS"/>
</dbReference>
<dbReference type="InterPro" id="IPR019499">
    <property type="entry name" value="Val-tRNA_synth_tRNA-bd"/>
</dbReference>
<dbReference type="SUPFAM" id="SSF50677">
    <property type="entry name" value="ValRS/IleRS/LeuRS editing domain"/>
    <property type="match status" value="1"/>
</dbReference>
<dbReference type="InterPro" id="IPR002303">
    <property type="entry name" value="Valyl-tRNA_ligase"/>
</dbReference>
<evidence type="ECO:0000313" key="17">
    <source>
        <dbReference type="EMBL" id="SVA23850.1"/>
    </source>
</evidence>
<dbReference type="InterPro" id="IPR010978">
    <property type="entry name" value="tRNA-bd_arm"/>
</dbReference>
<evidence type="ECO:0000259" key="16">
    <source>
        <dbReference type="Pfam" id="PF10458"/>
    </source>
</evidence>
<dbReference type="PRINTS" id="PR00986">
    <property type="entry name" value="TRNASYNTHVAL"/>
</dbReference>
<evidence type="ECO:0000256" key="13">
    <source>
        <dbReference type="SAM" id="Coils"/>
    </source>
</evidence>
<evidence type="ECO:0000259" key="14">
    <source>
        <dbReference type="Pfam" id="PF00133"/>
    </source>
</evidence>
<dbReference type="InterPro" id="IPR037118">
    <property type="entry name" value="Val-tRNA_synth_C_sf"/>
</dbReference>
<evidence type="ECO:0000259" key="15">
    <source>
        <dbReference type="Pfam" id="PF08264"/>
    </source>
</evidence>
<dbReference type="SUPFAM" id="SSF47323">
    <property type="entry name" value="Anticodon-binding domain of a subclass of class I aminoacyl-tRNA synthetases"/>
    <property type="match status" value="1"/>
</dbReference>
<feature type="domain" description="Valyl-tRNA synthetase tRNA-binding arm" evidence="16">
    <location>
        <begin position="828"/>
        <end position="889"/>
    </location>
</feature>
<dbReference type="InterPro" id="IPR009080">
    <property type="entry name" value="tRNAsynth_Ia_anticodon-bd"/>
</dbReference>
<dbReference type="Gene3D" id="1.10.730.10">
    <property type="entry name" value="Isoleucyl-tRNA Synthetase, Domain 1"/>
    <property type="match status" value="1"/>
</dbReference>
<dbReference type="SUPFAM" id="SSF46589">
    <property type="entry name" value="tRNA-binding arm"/>
    <property type="match status" value="1"/>
</dbReference>
<evidence type="ECO:0000256" key="9">
    <source>
        <dbReference type="ARBA" id="ARBA00023054"/>
    </source>
</evidence>
<feature type="domain" description="Methionyl/Valyl/Leucyl/Isoleucyl-tRNA synthetase anticodon-binding" evidence="15">
    <location>
        <begin position="611"/>
        <end position="766"/>
    </location>
</feature>
<dbReference type="FunFam" id="3.90.740.10:FF:000005">
    <property type="entry name" value="Valine--tRNA ligase, mitochondrial"/>
    <property type="match status" value="1"/>
</dbReference>
<dbReference type="EC" id="6.1.1.9" evidence="3"/>
<dbReference type="InterPro" id="IPR002300">
    <property type="entry name" value="aa-tRNA-synth_Ia"/>
</dbReference>
<sequence length="891" mass="101076">MVNMRELAKVFDHATVDPKWYAFWESTGSFRADPDSTRPTFSMVLPPPNVTGVLHIGHALNQTLPDVVCRWKRMSGYDVLWLPGTDHAGIATQNVVEKHLAAEGTNRYELGREAFEKRVWEWSRRSHGTITSQMRTLGSSVDWTRERFTLDEELSRAVRRVFVTLYREGLIYRGEYIVNWCTRCRTALSDLEVVHKEQKGKLYHIQYPVLDGAEAVTVATTRPETMLGDTAVAVHPDDERYRHLVGKTLQLPVLGREVPVIADAFVDREFGTGAVKVTPAHDPNDFEIGQRHDLPRIAVIDEDGRMTDEAGPHVGEDRFAARVALVDRLEADGVLVAVEDHTHAVGHCSRCNTVVEPLVSTQWFVRIKPLAEPAIAAVEDGRTRFVPENWARTYFEWMTNIHDWCISRQLWWGHRVPAWYCEQCDAVTVDEDTPERCDCGGELRQETDVLDTWFSSGLWPFSTLGWPEQTGDLARYYPTSVMITGLDIIFFWVARMMMLGLKFTGEVPFRTVYITSLVRDAHGHKMSKSKGNVVNPLQLMDEIGADAFRFTLTALASPGMDISLSEGRLRGYRQFVNKIWNASRFVLMNLPDGLTERPQVPALGTLETIHRWILHRVNALAGEVTRSLEGYRFDVAADRLYHFFWHEYADWYIELVKPHLQADGTERDRAVAVLLNVHDHVLRLLHPFMPFVTEELWQTLPRRADEGTTPDGQACTITRAAYPAETSEWVDEAAVEVLELLQVVVTTVRTVRAELGVPRSRKLSLVIEGASAADQEVLADHAGYVSRLAGLETLTFADTVEQDPDTVRRVVGQMRLYLPLAGIIDRGAEVTRVQRELHKLTKQLESLEKKLGNPKFRERAAPEVVAEAEAQQRAAELRRRQLDQLLGELTP</sequence>
<dbReference type="GO" id="GO:0004832">
    <property type="term" value="F:valine-tRNA ligase activity"/>
    <property type="evidence" value="ECO:0007669"/>
    <property type="project" value="UniProtKB-EC"/>
</dbReference>
<dbReference type="AlphaFoldDB" id="A0A381U6I7"/>
<feature type="domain" description="Aminoacyl-tRNA synthetase class Ia" evidence="14">
    <location>
        <begin position="19"/>
        <end position="565"/>
    </location>
</feature>
<evidence type="ECO:0000256" key="8">
    <source>
        <dbReference type="ARBA" id="ARBA00022917"/>
    </source>
</evidence>
<evidence type="ECO:0000256" key="7">
    <source>
        <dbReference type="ARBA" id="ARBA00022840"/>
    </source>
</evidence>
<keyword evidence="10" id="KW-0030">Aminoacyl-tRNA synthetase</keyword>
<keyword evidence="7" id="KW-0067">ATP-binding</keyword>
<evidence type="ECO:0000256" key="2">
    <source>
        <dbReference type="ARBA" id="ARBA00011245"/>
    </source>
</evidence>
<comment type="subunit">
    <text evidence="2">Monomer.</text>
</comment>
<evidence type="ECO:0000256" key="5">
    <source>
        <dbReference type="ARBA" id="ARBA00022598"/>
    </source>
</evidence>
<keyword evidence="9 13" id="KW-0175">Coiled coil</keyword>
<dbReference type="CDD" id="cd07962">
    <property type="entry name" value="Anticodon_Ia_Val"/>
    <property type="match status" value="1"/>
</dbReference>
<comment type="catalytic activity">
    <reaction evidence="12">
        <text>tRNA(Val) + L-valine + ATP = L-valyl-tRNA(Val) + AMP + diphosphate</text>
        <dbReference type="Rhea" id="RHEA:10704"/>
        <dbReference type="Rhea" id="RHEA-COMP:9672"/>
        <dbReference type="Rhea" id="RHEA-COMP:9708"/>
        <dbReference type="ChEBI" id="CHEBI:30616"/>
        <dbReference type="ChEBI" id="CHEBI:33019"/>
        <dbReference type="ChEBI" id="CHEBI:57762"/>
        <dbReference type="ChEBI" id="CHEBI:78442"/>
        <dbReference type="ChEBI" id="CHEBI:78537"/>
        <dbReference type="ChEBI" id="CHEBI:456215"/>
        <dbReference type="EC" id="6.1.1.9"/>
    </reaction>
</comment>
<keyword evidence="6" id="KW-0547">Nucleotide-binding</keyword>
<dbReference type="FunFam" id="3.40.50.620:FF:000032">
    <property type="entry name" value="Valine--tRNA ligase"/>
    <property type="match status" value="1"/>
</dbReference>
<dbReference type="GO" id="GO:0002161">
    <property type="term" value="F:aminoacyl-tRNA deacylase activity"/>
    <property type="evidence" value="ECO:0007669"/>
    <property type="project" value="InterPro"/>
</dbReference>
<gene>
    <name evidence="17" type="ORF">METZ01_LOCUS76704</name>
</gene>
<dbReference type="InterPro" id="IPR009008">
    <property type="entry name" value="Val/Leu/Ile-tRNA-synth_edit"/>
</dbReference>
<dbReference type="InterPro" id="IPR014729">
    <property type="entry name" value="Rossmann-like_a/b/a_fold"/>
</dbReference>
<dbReference type="SUPFAM" id="SSF52374">
    <property type="entry name" value="Nucleotidylyl transferase"/>
    <property type="match status" value="1"/>
</dbReference>
<evidence type="ECO:0000256" key="3">
    <source>
        <dbReference type="ARBA" id="ARBA00013169"/>
    </source>
</evidence>
<dbReference type="Gene3D" id="1.10.287.380">
    <property type="entry name" value="Valyl-tRNA synthetase, C-terminal domain"/>
    <property type="match status" value="1"/>
</dbReference>
<dbReference type="GO" id="GO:0005524">
    <property type="term" value="F:ATP binding"/>
    <property type="evidence" value="ECO:0007669"/>
    <property type="project" value="UniProtKB-KW"/>
</dbReference>
<dbReference type="InterPro" id="IPR033705">
    <property type="entry name" value="Anticodon_Ia_Val"/>
</dbReference>
<name>A0A381U6I7_9ZZZZ</name>
<keyword evidence="5" id="KW-0436">Ligase</keyword>
<dbReference type="PANTHER" id="PTHR11946:SF93">
    <property type="entry name" value="VALINE--TRNA LIGASE, CHLOROPLASTIC_MITOCHONDRIAL 2"/>
    <property type="match status" value="1"/>
</dbReference>
<reference evidence="17" key="1">
    <citation type="submission" date="2018-05" db="EMBL/GenBank/DDBJ databases">
        <authorList>
            <person name="Lanie J.A."/>
            <person name="Ng W.-L."/>
            <person name="Kazmierczak K.M."/>
            <person name="Andrzejewski T.M."/>
            <person name="Davidsen T.M."/>
            <person name="Wayne K.J."/>
            <person name="Tettelin H."/>
            <person name="Glass J.I."/>
            <person name="Rusch D."/>
            <person name="Podicherti R."/>
            <person name="Tsui H.-C.T."/>
            <person name="Winkler M.E."/>
        </authorList>
    </citation>
    <scope>NUCLEOTIDE SEQUENCE</scope>
</reference>
<dbReference type="Pfam" id="PF08264">
    <property type="entry name" value="Anticodon_1"/>
    <property type="match status" value="1"/>
</dbReference>
<feature type="coiled-coil region" evidence="13">
    <location>
        <begin position="830"/>
        <end position="885"/>
    </location>
</feature>
<dbReference type="Gene3D" id="3.40.50.620">
    <property type="entry name" value="HUPs"/>
    <property type="match status" value="2"/>
</dbReference>
<keyword evidence="8" id="KW-0648">Protein biosynthesis</keyword>
<evidence type="ECO:0000256" key="10">
    <source>
        <dbReference type="ARBA" id="ARBA00023146"/>
    </source>
</evidence>
<dbReference type="NCBIfam" id="NF004349">
    <property type="entry name" value="PRK05729.1"/>
    <property type="match status" value="1"/>
</dbReference>
<evidence type="ECO:0000256" key="1">
    <source>
        <dbReference type="ARBA" id="ARBA00004496"/>
    </source>
</evidence>
<dbReference type="PANTHER" id="PTHR11946">
    <property type="entry name" value="VALYL-TRNA SYNTHETASES"/>
    <property type="match status" value="1"/>
</dbReference>
<evidence type="ECO:0000256" key="4">
    <source>
        <dbReference type="ARBA" id="ARBA00022490"/>
    </source>
</evidence>
<evidence type="ECO:0000256" key="6">
    <source>
        <dbReference type="ARBA" id="ARBA00022741"/>
    </source>
</evidence>
<dbReference type="Gene3D" id="3.90.740.10">
    <property type="entry name" value="Valyl/Leucyl/Isoleucyl-tRNA synthetase, editing domain"/>
    <property type="match status" value="1"/>
</dbReference>
<evidence type="ECO:0000256" key="11">
    <source>
        <dbReference type="ARBA" id="ARBA00029936"/>
    </source>
</evidence>
<evidence type="ECO:0000256" key="12">
    <source>
        <dbReference type="ARBA" id="ARBA00047552"/>
    </source>
</evidence>
<dbReference type="CDD" id="cd00817">
    <property type="entry name" value="ValRS_core"/>
    <property type="match status" value="1"/>
</dbReference>
<keyword evidence="4" id="KW-0963">Cytoplasm</keyword>
<dbReference type="InterPro" id="IPR013155">
    <property type="entry name" value="M/V/L/I-tRNA-synth_anticd-bd"/>
</dbReference>
<accession>A0A381U6I7</accession>
<organism evidence="17">
    <name type="scientific">marine metagenome</name>
    <dbReference type="NCBI Taxonomy" id="408172"/>
    <lineage>
        <taxon>unclassified sequences</taxon>
        <taxon>metagenomes</taxon>
        <taxon>ecological metagenomes</taxon>
    </lineage>
</organism>
<dbReference type="HAMAP" id="MF_02004">
    <property type="entry name" value="Val_tRNA_synth_type1"/>
    <property type="match status" value="1"/>
</dbReference>
<dbReference type="PROSITE" id="PS00178">
    <property type="entry name" value="AA_TRNA_LIGASE_I"/>
    <property type="match status" value="1"/>
</dbReference>
<proteinExistence type="inferred from homology"/>
<dbReference type="GO" id="GO:0005829">
    <property type="term" value="C:cytosol"/>
    <property type="evidence" value="ECO:0007669"/>
    <property type="project" value="TreeGrafter"/>
</dbReference>
<comment type="subcellular location">
    <subcellularLocation>
        <location evidence="1">Cytoplasm</location>
    </subcellularLocation>
</comment>
<dbReference type="GO" id="GO:0006438">
    <property type="term" value="P:valyl-tRNA aminoacylation"/>
    <property type="evidence" value="ECO:0007669"/>
    <property type="project" value="InterPro"/>
</dbReference>